<evidence type="ECO:0000259" key="9">
    <source>
        <dbReference type="Pfam" id="PF08335"/>
    </source>
</evidence>
<keyword evidence="11" id="KW-1185">Reference proteome</keyword>
<reference evidence="10 11" key="1">
    <citation type="submission" date="2019-07" db="EMBL/GenBank/DDBJ databases">
        <title>Whole genome shotgun sequence of Rhodospirillum oryzae NBRC 107573.</title>
        <authorList>
            <person name="Hosoyama A."/>
            <person name="Uohara A."/>
            <person name="Ohji S."/>
            <person name="Ichikawa N."/>
        </authorList>
    </citation>
    <scope>NUCLEOTIDE SEQUENCE [LARGE SCALE GENOMIC DNA]</scope>
    <source>
        <strain evidence="10 11">NBRC 107573</strain>
    </source>
</reference>
<evidence type="ECO:0000313" key="10">
    <source>
        <dbReference type="EMBL" id="GEO81235.1"/>
    </source>
</evidence>
<dbReference type="Gene3D" id="1.20.120.330">
    <property type="entry name" value="Nucleotidyltransferases domain 2"/>
    <property type="match status" value="2"/>
</dbReference>
<proteinExistence type="inferred from homology"/>
<dbReference type="InterPro" id="IPR043519">
    <property type="entry name" value="NT_sf"/>
</dbReference>
<dbReference type="NCBIfam" id="NF010706">
    <property type="entry name" value="PRK14108.1"/>
    <property type="match status" value="1"/>
</dbReference>
<evidence type="ECO:0000313" key="11">
    <source>
        <dbReference type="Proteomes" id="UP000321567"/>
    </source>
</evidence>
<sequence length="992" mass="108322">MHEFVFPGSGARFPRPADADRCRLGRERWHALAEGGASETRRAFVTAFEADPNGSALLDAVFGNSPFLSGCLLRDPEGLARLATLGPDGAFERLLDELAVPATDPADTTGLMRRLRLAKRRAATLIGLADLTGTWGVEPVTDALSRFAEQAVCLAVAQLLRQRHDRGDLVLPRPEQPEAECGYFVLAMGKLGGGELNYSSDIDLIVLYDAEKVVYTGKRSVGECLVGLTRDLVRVMEERTADGYVFRTDLRLRPDPGSTAIALSTEAAEIYYETLGQNWERAAMIKARPIAGDREVARTFLAHLRPFVWRKHLDFDAIQDIHSMKRQIHAAKGGAVIGVAGHNIKLGRGGIREIEFFVQTQQLIWGGRAPELRSPATCTALAALGEAQLVTPDVVTELTGAYRALRTLEHRLQMIDDEQTQTLPTDPVKLRHVALFLGLADTGALTEHVLACLTTVESHYAHLFEDAPSLSTEEGNLVFTGGEDDPETLATLRAMGFSNPEAVMATVRGWHHGRVRATRSVRARERLTELVPDLLRALARTAQPDVALMRFDEFLAKLPTGMQIFGLFDHDRSLLDLVAEILGDAPRLSEQLARNPTLLDVVLMPCATLPDRATMAHTLDTLLEDALVFEDTLILVRRWANDLKFRVGLLTLRCEVGAERTGQGLSDIADVALSALLPRVEEEFAHAHGHIDGGALAILALGKLGSREMTATSDLDLILIYDAPAEAEGSDGERPLATAVYFTRLTQRVVNAIAALTSEGALYEVDMRLRPSGNKGPLATSLEAFRRYHSEASWTWEHQALTRARVIAGPAPLRQAIEGVIRETLTRPRDPQRLAHDVASMRARMDRDKPPASLWDVKLAPGGLVDVDFIAQYLQLRHAATHPQVLAGETITALGRLADAGLLDPGHARLLQAHHRRNLAIQATLRHSIDHAPRDSDLTPGLKAKLARASACESIEDLASALQSDGARVRVLFHEIVGTADAEAPALQEDPS</sequence>
<dbReference type="GO" id="GO:0000820">
    <property type="term" value="P:regulation of glutamine family amino acid metabolic process"/>
    <property type="evidence" value="ECO:0007669"/>
    <property type="project" value="UniProtKB-UniRule"/>
</dbReference>
<dbReference type="GO" id="GO:0016874">
    <property type="term" value="F:ligase activity"/>
    <property type="evidence" value="ECO:0007669"/>
    <property type="project" value="UniProtKB-KW"/>
</dbReference>
<dbReference type="InterPro" id="IPR013546">
    <property type="entry name" value="PII_UdlTrfase/GS_AdlTrfase"/>
</dbReference>
<dbReference type="EC" id="2.7.7.42" evidence="7"/>
<dbReference type="PANTHER" id="PTHR30621">
    <property type="entry name" value="GLUTAMINE SYNTHETASE ADENYLYLTRANSFERASE"/>
    <property type="match status" value="1"/>
</dbReference>
<name>A0A512H6Y3_9PROT</name>
<feature type="domain" description="Glutamate-ammonia ligase adenylyltransferase repeated" evidence="8">
    <location>
        <begin position="58"/>
        <end position="301"/>
    </location>
</feature>
<keyword evidence="6 7" id="KW-0511">Multifunctional enzyme</keyword>
<dbReference type="NCBIfam" id="NF008292">
    <property type="entry name" value="PRK11072.1"/>
    <property type="match status" value="1"/>
</dbReference>
<dbReference type="Pfam" id="PF08335">
    <property type="entry name" value="GlnD_UR_UTase"/>
    <property type="match status" value="2"/>
</dbReference>
<feature type="domain" description="PII-uridylyltransferase/Glutamine-synthetase adenylyltransferase" evidence="9">
    <location>
        <begin position="847"/>
        <end position="976"/>
    </location>
</feature>
<keyword evidence="10" id="KW-0436">Ligase</keyword>
<keyword evidence="5 7" id="KW-0460">Magnesium</keyword>
<dbReference type="InterPro" id="IPR023057">
    <property type="entry name" value="GlnE"/>
</dbReference>
<keyword evidence="2 7" id="KW-0548">Nucleotidyltransferase</keyword>
<comment type="catalytic activity">
    <reaction evidence="7">
        <text>[glutamine synthetase]-L-tyrosine + ATP = [glutamine synthetase]-O(4)-(5'-adenylyl)-L-tyrosine + diphosphate</text>
        <dbReference type="Rhea" id="RHEA:18589"/>
        <dbReference type="Rhea" id="RHEA-COMP:10660"/>
        <dbReference type="Rhea" id="RHEA-COMP:10661"/>
        <dbReference type="ChEBI" id="CHEBI:30616"/>
        <dbReference type="ChEBI" id="CHEBI:33019"/>
        <dbReference type="ChEBI" id="CHEBI:46858"/>
        <dbReference type="ChEBI" id="CHEBI:83624"/>
        <dbReference type="EC" id="2.7.7.42"/>
    </reaction>
</comment>
<dbReference type="HAMAP" id="MF_00802">
    <property type="entry name" value="GlnE"/>
    <property type="match status" value="1"/>
</dbReference>
<evidence type="ECO:0000256" key="5">
    <source>
        <dbReference type="ARBA" id="ARBA00022842"/>
    </source>
</evidence>
<comment type="cofactor">
    <cofactor evidence="7">
        <name>Mg(2+)</name>
        <dbReference type="ChEBI" id="CHEBI:18420"/>
    </cofactor>
</comment>
<dbReference type="SUPFAM" id="SSF81593">
    <property type="entry name" value="Nucleotidyltransferase substrate binding subunit/domain"/>
    <property type="match status" value="2"/>
</dbReference>
<accession>A0A512H6Y3</accession>
<dbReference type="EC" id="2.7.7.89" evidence="7"/>
<dbReference type="GO" id="GO:0005524">
    <property type="term" value="F:ATP binding"/>
    <property type="evidence" value="ECO:0007669"/>
    <property type="project" value="UniProtKB-UniRule"/>
</dbReference>
<dbReference type="GO" id="GO:0008882">
    <property type="term" value="F:[glutamate-ammonia-ligase] adenylyltransferase activity"/>
    <property type="evidence" value="ECO:0007669"/>
    <property type="project" value="UniProtKB-UniRule"/>
</dbReference>
<dbReference type="Gene3D" id="3.30.460.10">
    <property type="entry name" value="Beta Polymerase, domain 2"/>
    <property type="match status" value="2"/>
</dbReference>
<comment type="caution">
    <text evidence="10">The sequence shown here is derived from an EMBL/GenBank/DDBJ whole genome shotgun (WGS) entry which is preliminary data.</text>
</comment>
<evidence type="ECO:0000256" key="2">
    <source>
        <dbReference type="ARBA" id="ARBA00022695"/>
    </source>
</evidence>
<dbReference type="PANTHER" id="PTHR30621:SF0">
    <property type="entry name" value="BIFUNCTIONAL GLUTAMINE SYNTHETASE ADENYLYLTRANSFERASE_ADENYLYL-REMOVING ENZYME"/>
    <property type="match status" value="1"/>
</dbReference>
<comment type="catalytic activity">
    <reaction evidence="7">
        <text>[glutamine synthetase]-O(4)-(5'-adenylyl)-L-tyrosine + phosphate = [glutamine synthetase]-L-tyrosine + ADP</text>
        <dbReference type="Rhea" id="RHEA:43716"/>
        <dbReference type="Rhea" id="RHEA-COMP:10660"/>
        <dbReference type="Rhea" id="RHEA-COMP:10661"/>
        <dbReference type="ChEBI" id="CHEBI:43474"/>
        <dbReference type="ChEBI" id="CHEBI:46858"/>
        <dbReference type="ChEBI" id="CHEBI:83624"/>
        <dbReference type="ChEBI" id="CHEBI:456216"/>
        <dbReference type="EC" id="2.7.7.89"/>
    </reaction>
</comment>
<dbReference type="Gene3D" id="1.20.120.1510">
    <property type="match status" value="1"/>
</dbReference>
<dbReference type="GO" id="GO:0005829">
    <property type="term" value="C:cytosol"/>
    <property type="evidence" value="ECO:0007669"/>
    <property type="project" value="TreeGrafter"/>
</dbReference>
<feature type="domain" description="Glutamate-ammonia ligase adenylyltransferase repeated" evidence="8">
    <location>
        <begin position="578"/>
        <end position="817"/>
    </location>
</feature>
<feature type="region of interest" description="Adenylyl removase" evidence="7">
    <location>
        <begin position="1"/>
        <end position="467"/>
    </location>
</feature>
<evidence type="ECO:0000256" key="7">
    <source>
        <dbReference type="HAMAP-Rule" id="MF_00802"/>
    </source>
</evidence>
<feature type="region of interest" description="Adenylyl transferase" evidence="7">
    <location>
        <begin position="471"/>
        <end position="992"/>
    </location>
</feature>
<feature type="domain" description="PII-uridylyltransferase/Glutamine-synthetase adenylyltransferase" evidence="9">
    <location>
        <begin position="338"/>
        <end position="464"/>
    </location>
</feature>
<evidence type="ECO:0000256" key="6">
    <source>
        <dbReference type="ARBA" id="ARBA00023268"/>
    </source>
</evidence>
<comment type="similarity">
    <text evidence="7">Belongs to the GlnE family.</text>
</comment>
<dbReference type="Pfam" id="PF03710">
    <property type="entry name" value="GlnE"/>
    <property type="match status" value="2"/>
</dbReference>
<dbReference type="AlphaFoldDB" id="A0A512H6Y3"/>
<evidence type="ECO:0000256" key="3">
    <source>
        <dbReference type="ARBA" id="ARBA00022741"/>
    </source>
</evidence>
<dbReference type="RefSeq" id="WP_246135439.1">
    <property type="nucleotide sequence ID" value="NZ_BJZO01000030.1"/>
</dbReference>
<dbReference type="SUPFAM" id="SSF81301">
    <property type="entry name" value="Nucleotidyltransferase"/>
    <property type="match status" value="2"/>
</dbReference>
<dbReference type="GO" id="GO:0047388">
    <property type="term" value="F:[glutamine synthetase]-adenylyl-L-tyrosine phosphorylase activity"/>
    <property type="evidence" value="ECO:0007669"/>
    <property type="project" value="UniProtKB-EC"/>
</dbReference>
<evidence type="ECO:0000256" key="4">
    <source>
        <dbReference type="ARBA" id="ARBA00022840"/>
    </source>
</evidence>
<comment type="function">
    <text evidence="7">Involved in the regulation of glutamine synthetase GlnA, a key enzyme in the process to assimilate ammonia. When cellular nitrogen levels are high, the C-terminal adenylyl transferase (AT) inactivates GlnA by covalent transfer of an adenylyl group from ATP to specific tyrosine residue of GlnA, thus reducing its activity. Conversely, when nitrogen levels are low, the N-terminal adenylyl removase (AR) activates GlnA by removing the adenylyl group by phosphorolysis, increasing its activity. The regulatory region of GlnE binds the signal transduction protein PII (GlnB) which indicates the nitrogen status of the cell.</text>
</comment>
<organism evidence="10 11">
    <name type="scientific">Pararhodospirillum oryzae</name>
    <dbReference type="NCBI Taxonomy" id="478448"/>
    <lineage>
        <taxon>Bacteria</taxon>
        <taxon>Pseudomonadati</taxon>
        <taxon>Pseudomonadota</taxon>
        <taxon>Alphaproteobacteria</taxon>
        <taxon>Rhodospirillales</taxon>
        <taxon>Rhodospirillaceae</taxon>
        <taxon>Pararhodospirillum</taxon>
    </lineage>
</organism>
<dbReference type="CDD" id="cd05401">
    <property type="entry name" value="NT_GlnE_GlnD_like"/>
    <property type="match status" value="2"/>
</dbReference>
<dbReference type="Proteomes" id="UP000321567">
    <property type="component" value="Unassembled WGS sequence"/>
</dbReference>
<protein>
    <recommendedName>
        <fullName evidence="7">Bifunctional glutamine synthetase adenylyltransferase/adenylyl-removing enzyme</fullName>
    </recommendedName>
    <alternativeName>
        <fullName evidence="7">ATP:glutamine synthetase adenylyltransferase</fullName>
    </alternativeName>
    <alternativeName>
        <fullName evidence="7">ATase</fullName>
    </alternativeName>
    <domain>
        <recommendedName>
            <fullName evidence="7">Glutamine synthetase adenylyl-L-tyrosine phosphorylase</fullName>
            <ecNumber evidence="7">2.7.7.89</ecNumber>
        </recommendedName>
        <alternativeName>
            <fullName evidence="7">Adenylyl removase</fullName>
            <shortName evidence="7">AR</shortName>
            <shortName evidence="7">AT-N</shortName>
        </alternativeName>
    </domain>
    <domain>
        <recommendedName>
            <fullName evidence="7">Glutamine synthetase adenylyl transferase</fullName>
            <ecNumber evidence="7">2.7.7.42</ecNumber>
        </recommendedName>
        <alternativeName>
            <fullName evidence="7">Adenylyl transferase</fullName>
            <shortName evidence="7">AT</shortName>
            <shortName evidence="7">AT-C</shortName>
        </alternativeName>
    </domain>
</protein>
<dbReference type="InterPro" id="IPR005190">
    <property type="entry name" value="GlnE_rpt_dom"/>
</dbReference>
<gene>
    <name evidence="7 10" type="primary">glnE</name>
    <name evidence="10" type="ORF">ROR02_13660</name>
</gene>
<keyword evidence="3 7" id="KW-0547">Nucleotide-binding</keyword>
<dbReference type="EMBL" id="BJZO01000030">
    <property type="protein sequence ID" value="GEO81235.1"/>
    <property type="molecule type" value="Genomic_DNA"/>
</dbReference>
<evidence type="ECO:0000259" key="8">
    <source>
        <dbReference type="Pfam" id="PF03710"/>
    </source>
</evidence>
<keyword evidence="1 7" id="KW-0808">Transferase</keyword>
<keyword evidence="4 7" id="KW-0067">ATP-binding</keyword>
<evidence type="ECO:0000256" key="1">
    <source>
        <dbReference type="ARBA" id="ARBA00022679"/>
    </source>
</evidence>
<dbReference type="GO" id="GO:0000287">
    <property type="term" value="F:magnesium ion binding"/>
    <property type="evidence" value="ECO:0007669"/>
    <property type="project" value="UniProtKB-UniRule"/>
</dbReference>